<dbReference type="FunFam" id="3.40.50.300:FF:000006">
    <property type="entry name" value="DNA-binding transcriptional regulator NtrC"/>
    <property type="match status" value="1"/>
</dbReference>
<evidence type="ECO:0000313" key="9">
    <source>
        <dbReference type="EMBL" id="BBD08093.1"/>
    </source>
</evidence>
<dbReference type="PROSITE" id="PS00688">
    <property type="entry name" value="SIGMA54_INTERACT_3"/>
    <property type="match status" value="1"/>
</dbReference>
<dbReference type="OrthoDB" id="9763792at2"/>
<dbReference type="Pfam" id="PF25601">
    <property type="entry name" value="AAA_lid_14"/>
    <property type="match status" value="1"/>
</dbReference>
<evidence type="ECO:0000256" key="4">
    <source>
        <dbReference type="ARBA" id="ARBA00023125"/>
    </source>
</evidence>
<dbReference type="Gene3D" id="3.40.50.300">
    <property type="entry name" value="P-loop containing nucleotide triphosphate hydrolases"/>
    <property type="match status" value="1"/>
</dbReference>
<dbReference type="EMBL" id="AP017378">
    <property type="protein sequence ID" value="BBD08093.1"/>
    <property type="molecule type" value="Genomic_DNA"/>
</dbReference>
<keyword evidence="10" id="KW-1185">Reference proteome</keyword>
<keyword evidence="5" id="KW-0804">Transcription</keyword>
<dbReference type="InterPro" id="IPR009057">
    <property type="entry name" value="Homeodomain-like_sf"/>
</dbReference>
<dbReference type="InterPro" id="IPR001789">
    <property type="entry name" value="Sig_transdc_resp-reg_receiver"/>
</dbReference>
<dbReference type="InterPro" id="IPR002078">
    <property type="entry name" value="Sigma_54_int"/>
</dbReference>
<keyword evidence="2" id="KW-0067">ATP-binding</keyword>
<dbReference type="InterPro" id="IPR011006">
    <property type="entry name" value="CheY-like_superfamily"/>
</dbReference>
<evidence type="ECO:0000259" key="7">
    <source>
        <dbReference type="PROSITE" id="PS50045"/>
    </source>
</evidence>
<dbReference type="GO" id="GO:0005524">
    <property type="term" value="F:ATP binding"/>
    <property type="evidence" value="ECO:0007669"/>
    <property type="project" value="UniProtKB-KW"/>
</dbReference>
<accession>A0A2Z6AY20</accession>
<keyword evidence="3" id="KW-0805">Transcription regulation</keyword>
<dbReference type="AlphaFoldDB" id="A0A2Z6AY20"/>
<dbReference type="SUPFAM" id="SSF52540">
    <property type="entry name" value="P-loop containing nucleoside triphosphate hydrolases"/>
    <property type="match status" value="1"/>
</dbReference>
<dbReference type="Pfam" id="PF00158">
    <property type="entry name" value="Sigma54_activat"/>
    <property type="match status" value="1"/>
</dbReference>
<evidence type="ECO:0000256" key="6">
    <source>
        <dbReference type="PROSITE-ProRule" id="PRU00169"/>
    </source>
</evidence>
<sequence length="467" mass="52531">MNQVLAVTGNQDARQTIKDCFGLGATVHSVTGQRELDRTLASHIYDLVFIDISFIEKQSAGNGRCSREGLQRLWNINPHIIIVVLSEQDRIRDAVKAVKEGADNYLTYPIDPAETNYIVDSILEAQRLQTEVDYFRSTSGQGEHSEVVGTRNPQMRTVFEKARLVAPTISTVLLSGETGTGKGVIARLIHTLSNRKEGPFVNIHCGAIPDTLVESELFGHEKGSFTGAIKRKLGRFEIASGGTIFLDEVGTVSTSAQIKLLQVLQERIFQRVGGDSDIPMDARIVAATNIDLQSMCERGEFRQDLFYRLNVFPIEIPPLRERREDIPLLTENFLKRLSRIQLKDILGIHPLVLKAFEHYPWPGNVRELENLVERAFILETSRILTPESFPAELFEKQSSGSSISLDMDLTLAEFRERAKESAERHYLKELLSSNQGRINKSANQAGISTRQLHKLMTRHGLHKEDFK</sequence>
<dbReference type="InterPro" id="IPR003593">
    <property type="entry name" value="AAA+_ATPase"/>
</dbReference>
<dbReference type="SMART" id="SM00382">
    <property type="entry name" value="AAA"/>
    <property type="match status" value="1"/>
</dbReference>
<dbReference type="InterPro" id="IPR027417">
    <property type="entry name" value="P-loop_NTPase"/>
</dbReference>
<proteinExistence type="predicted"/>
<dbReference type="SUPFAM" id="SSF52172">
    <property type="entry name" value="CheY-like"/>
    <property type="match status" value="1"/>
</dbReference>
<evidence type="ECO:0000256" key="5">
    <source>
        <dbReference type="ARBA" id="ARBA00023163"/>
    </source>
</evidence>
<dbReference type="GO" id="GO:0006355">
    <property type="term" value="P:regulation of DNA-templated transcription"/>
    <property type="evidence" value="ECO:0007669"/>
    <property type="project" value="InterPro"/>
</dbReference>
<feature type="modified residue" description="4-aspartylphosphate" evidence="6">
    <location>
        <position position="51"/>
    </location>
</feature>
<dbReference type="GO" id="GO:0000160">
    <property type="term" value="P:phosphorelay signal transduction system"/>
    <property type="evidence" value="ECO:0007669"/>
    <property type="project" value="InterPro"/>
</dbReference>
<dbReference type="InterPro" id="IPR025944">
    <property type="entry name" value="Sigma_54_int_dom_CS"/>
</dbReference>
<dbReference type="GO" id="GO:0003677">
    <property type="term" value="F:DNA binding"/>
    <property type="evidence" value="ECO:0007669"/>
    <property type="project" value="UniProtKB-KW"/>
</dbReference>
<keyword evidence="6" id="KW-0597">Phosphoprotein</keyword>
<dbReference type="Gene3D" id="3.40.50.2300">
    <property type="match status" value="1"/>
</dbReference>
<dbReference type="PROSITE" id="PS50045">
    <property type="entry name" value="SIGMA54_INTERACT_4"/>
    <property type="match status" value="1"/>
</dbReference>
<reference evidence="9 10" key="1">
    <citation type="journal article" date="2018" name="Sci. Adv.">
        <title>Multi-heme cytochromes provide a pathway for survival in energy-limited environments.</title>
        <authorList>
            <person name="Deng X."/>
            <person name="Dohmae N."/>
            <person name="Nealson K.H."/>
            <person name="Hashimoto K."/>
            <person name="Okamoto A."/>
        </authorList>
    </citation>
    <scope>NUCLEOTIDE SEQUENCE [LARGE SCALE GENOMIC DNA]</scope>
    <source>
        <strain evidence="9 10">IS5</strain>
    </source>
</reference>
<feature type="domain" description="Response regulatory" evidence="8">
    <location>
        <begin position="3"/>
        <end position="123"/>
    </location>
</feature>
<protein>
    <submittedName>
        <fullName evidence="9">CheY-like receiver, AAA-type ATPase, and DNA-binding domain containing response regulator</fullName>
    </submittedName>
</protein>
<dbReference type="CDD" id="cd00156">
    <property type="entry name" value="REC"/>
    <property type="match status" value="1"/>
</dbReference>
<dbReference type="PROSITE" id="PS50110">
    <property type="entry name" value="RESPONSE_REGULATORY"/>
    <property type="match status" value="1"/>
</dbReference>
<feature type="domain" description="Sigma-54 factor interaction" evidence="7">
    <location>
        <begin position="148"/>
        <end position="377"/>
    </location>
</feature>
<gene>
    <name evidence="9" type="ORF">DFE_1367</name>
</gene>
<dbReference type="PROSITE" id="PS00676">
    <property type="entry name" value="SIGMA54_INTERACT_2"/>
    <property type="match status" value="1"/>
</dbReference>
<evidence type="ECO:0000256" key="3">
    <source>
        <dbReference type="ARBA" id="ARBA00023015"/>
    </source>
</evidence>
<dbReference type="RefSeq" id="WP_126377909.1">
    <property type="nucleotide sequence ID" value="NZ_AP017378.1"/>
</dbReference>
<dbReference type="PROSITE" id="PS00675">
    <property type="entry name" value="SIGMA54_INTERACT_1"/>
    <property type="match status" value="1"/>
</dbReference>
<evidence type="ECO:0000256" key="2">
    <source>
        <dbReference type="ARBA" id="ARBA00022840"/>
    </source>
</evidence>
<dbReference type="InterPro" id="IPR025662">
    <property type="entry name" value="Sigma_54_int_dom_ATP-bd_1"/>
</dbReference>
<keyword evidence="1" id="KW-0547">Nucleotide-binding</keyword>
<dbReference type="PANTHER" id="PTHR32071">
    <property type="entry name" value="TRANSCRIPTIONAL REGULATORY PROTEIN"/>
    <property type="match status" value="1"/>
</dbReference>
<evidence type="ECO:0000259" key="8">
    <source>
        <dbReference type="PROSITE" id="PS50110"/>
    </source>
</evidence>
<dbReference type="InterPro" id="IPR058031">
    <property type="entry name" value="AAA_lid_NorR"/>
</dbReference>
<dbReference type="Gene3D" id="1.10.10.60">
    <property type="entry name" value="Homeodomain-like"/>
    <property type="match status" value="1"/>
</dbReference>
<dbReference type="Gene3D" id="1.10.8.60">
    <property type="match status" value="1"/>
</dbReference>
<evidence type="ECO:0000313" key="10">
    <source>
        <dbReference type="Proteomes" id="UP000269883"/>
    </source>
</evidence>
<organism evidence="9 10">
    <name type="scientific">Desulfovibrio ferrophilus</name>
    <dbReference type="NCBI Taxonomy" id="241368"/>
    <lineage>
        <taxon>Bacteria</taxon>
        <taxon>Pseudomonadati</taxon>
        <taxon>Thermodesulfobacteriota</taxon>
        <taxon>Desulfovibrionia</taxon>
        <taxon>Desulfovibrionales</taxon>
        <taxon>Desulfovibrionaceae</taxon>
        <taxon>Desulfovibrio</taxon>
    </lineage>
</organism>
<dbReference type="KEGG" id="dfl:DFE_1367"/>
<evidence type="ECO:0000256" key="1">
    <source>
        <dbReference type="ARBA" id="ARBA00022741"/>
    </source>
</evidence>
<dbReference type="SUPFAM" id="SSF46689">
    <property type="entry name" value="Homeodomain-like"/>
    <property type="match status" value="1"/>
</dbReference>
<dbReference type="InterPro" id="IPR025943">
    <property type="entry name" value="Sigma_54_int_dom_ATP-bd_2"/>
</dbReference>
<dbReference type="Proteomes" id="UP000269883">
    <property type="component" value="Chromosome"/>
</dbReference>
<keyword evidence="4 9" id="KW-0238">DNA-binding</keyword>
<dbReference type="CDD" id="cd00009">
    <property type="entry name" value="AAA"/>
    <property type="match status" value="1"/>
</dbReference>
<name>A0A2Z6AY20_9BACT</name>